<evidence type="ECO:0000313" key="10">
    <source>
        <dbReference type="Proteomes" id="UP001152484"/>
    </source>
</evidence>
<dbReference type="InterPro" id="IPR013955">
    <property type="entry name" value="Rep_factor-A_C"/>
</dbReference>
<dbReference type="EMBL" id="CAMAPE010000030">
    <property type="protein sequence ID" value="CAH9093351.1"/>
    <property type="molecule type" value="Genomic_DNA"/>
</dbReference>
<keyword evidence="3" id="KW-0863">Zinc-finger</keyword>
<dbReference type="Pfam" id="PF02721">
    <property type="entry name" value="DUF223"/>
    <property type="match status" value="1"/>
</dbReference>
<dbReference type="InterPro" id="IPR047192">
    <property type="entry name" value="Euk_RPA1_DBD_C"/>
</dbReference>
<dbReference type="GO" id="GO:0008270">
    <property type="term" value="F:zinc ion binding"/>
    <property type="evidence" value="ECO:0007669"/>
    <property type="project" value="UniProtKB-KW"/>
</dbReference>
<protein>
    <submittedName>
        <fullName evidence="9">Uncharacterized protein</fullName>
    </submittedName>
</protein>
<dbReference type="Gene3D" id="2.40.50.140">
    <property type="entry name" value="Nucleic acid-binding proteins"/>
    <property type="match status" value="3"/>
</dbReference>
<feature type="compositionally biased region" description="Basic and acidic residues" evidence="6">
    <location>
        <begin position="500"/>
        <end position="511"/>
    </location>
</feature>
<keyword evidence="10" id="KW-1185">Reference proteome</keyword>
<evidence type="ECO:0000259" key="7">
    <source>
        <dbReference type="Pfam" id="PF02721"/>
    </source>
</evidence>
<evidence type="ECO:0000256" key="5">
    <source>
        <dbReference type="ARBA" id="ARBA00023125"/>
    </source>
</evidence>
<evidence type="ECO:0000256" key="3">
    <source>
        <dbReference type="ARBA" id="ARBA00022771"/>
    </source>
</evidence>
<feature type="domain" description="Replication protein A 70 kDa DNA-binding subunit B/D first OB fold" evidence="7">
    <location>
        <begin position="16"/>
        <end position="117"/>
    </location>
</feature>
<keyword evidence="4" id="KW-0862">Zinc</keyword>
<name>A0A9P0ZAV7_CUSEU</name>
<evidence type="ECO:0000256" key="6">
    <source>
        <dbReference type="SAM" id="MobiDB-lite"/>
    </source>
</evidence>
<reference evidence="9" key="1">
    <citation type="submission" date="2022-07" db="EMBL/GenBank/DDBJ databases">
        <authorList>
            <person name="Macas J."/>
            <person name="Novak P."/>
            <person name="Neumann P."/>
        </authorList>
    </citation>
    <scope>NUCLEOTIDE SEQUENCE</scope>
</reference>
<sequence length="559" mass="63895">MASSKENSEPHGSQLYSMIREVNHTRTNWALKVRVVRAYEVSPQSKGGARREFVFHDENGDRIHAVVKRPFMHLYENKLQENKCFRIKNFLVFDNYFNYKTTEHPYVLEFFKKTMVYDLHSATFPNLVFNFHQFDALQSLRVINDKLLIDVIGKYVGKTPVQTPIVNGKPEKLIELTLEDPDGNRIGCTLWNNYCKQFTDFYDAHKNEAIYIILQMGRPRRYQGHVLVGTSYDVSKLLINGSSPKFEDLKSQFGPDDDNTTMTTFTANSVGQGSEDVFRGKATMTNISDLLKDPEDGTYWLLGDIVSLDNYKEWCYLSCPTCNKKIKPEDERFRCITCDTTIPEGVLRYKVSVCVMDDSGHATFTLWDRECIDIVGKTAAILRMEVEKKTGDPTHFPEDIEALIDQRAIFKIQIKARDESSSYKGPVSYGILAMIRDKSILDLYTKNETHALEMDENTDVEKSGSTGNEIEDGTASSKSKQKTVVIEDDDFVSPTQVENQDDRRAAEKGKEVNCLETPTTIRTVGGIEGNDQLKRNLNDQFSANVNIKRRSIRVKQEKE</sequence>
<gene>
    <name evidence="9" type="ORF">CEURO_LOCUS12314</name>
</gene>
<feature type="region of interest" description="Disordered" evidence="6">
    <location>
        <begin position="454"/>
        <end position="511"/>
    </location>
</feature>
<keyword evidence="2" id="KW-0479">Metal-binding</keyword>
<evidence type="ECO:0000256" key="1">
    <source>
        <dbReference type="ARBA" id="ARBA00005690"/>
    </source>
</evidence>
<evidence type="ECO:0000256" key="4">
    <source>
        <dbReference type="ARBA" id="ARBA00022833"/>
    </source>
</evidence>
<evidence type="ECO:0000259" key="8">
    <source>
        <dbReference type="Pfam" id="PF08646"/>
    </source>
</evidence>
<dbReference type="CDD" id="cd04481">
    <property type="entry name" value="RPA1_DBD_B_like"/>
    <property type="match status" value="1"/>
</dbReference>
<keyword evidence="5" id="KW-0238">DNA-binding</keyword>
<dbReference type="SUPFAM" id="SSF50249">
    <property type="entry name" value="Nucleic acid-binding proteins"/>
    <property type="match status" value="3"/>
</dbReference>
<comment type="similarity">
    <text evidence="1">Belongs to the replication factor A protein 1 family.</text>
</comment>
<dbReference type="PANTHER" id="PTHR47165:SF4">
    <property type="entry name" value="OS03G0429900 PROTEIN"/>
    <property type="match status" value="1"/>
</dbReference>
<dbReference type="Proteomes" id="UP001152484">
    <property type="component" value="Unassembled WGS sequence"/>
</dbReference>
<dbReference type="Pfam" id="PF08646">
    <property type="entry name" value="Rep_fac-A_C"/>
    <property type="match status" value="1"/>
</dbReference>
<proteinExistence type="inferred from homology"/>
<feature type="domain" description="Replication factor A C-terminal" evidence="8">
    <location>
        <begin position="312"/>
        <end position="416"/>
    </location>
</feature>
<accession>A0A9P0ZAV7</accession>
<dbReference type="CDD" id="cd04480">
    <property type="entry name" value="RPA1_DBD_A_like"/>
    <property type="match status" value="1"/>
</dbReference>
<dbReference type="OrthoDB" id="1434713at2759"/>
<dbReference type="InterPro" id="IPR012340">
    <property type="entry name" value="NA-bd_OB-fold"/>
</dbReference>
<evidence type="ECO:0000313" key="9">
    <source>
        <dbReference type="EMBL" id="CAH9093351.1"/>
    </source>
</evidence>
<organism evidence="9 10">
    <name type="scientific">Cuscuta europaea</name>
    <name type="common">European dodder</name>
    <dbReference type="NCBI Taxonomy" id="41803"/>
    <lineage>
        <taxon>Eukaryota</taxon>
        <taxon>Viridiplantae</taxon>
        <taxon>Streptophyta</taxon>
        <taxon>Embryophyta</taxon>
        <taxon>Tracheophyta</taxon>
        <taxon>Spermatophyta</taxon>
        <taxon>Magnoliopsida</taxon>
        <taxon>eudicotyledons</taxon>
        <taxon>Gunneridae</taxon>
        <taxon>Pentapetalae</taxon>
        <taxon>asterids</taxon>
        <taxon>lamiids</taxon>
        <taxon>Solanales</taxon>
        <taxon>Convolvulaceae</taxon>
        <taxon>Cuscuteae</taxon>
        <taxon>Cuscuta</taxon>
        <taxon>Cuscuta subgen. Cuscuta</taxon>
    </lineage>
</organism>
<dbReference type="AlphaFoldDB" id="A0A9P0ZAV7"/>
<comment type="caution">
    <text evidence="9">The sequence shown here is derived from an EMBL/GenBank/DDBJ whole genome shotgun (WGS) entry which is preliminary data.</text>
</comment>
<feature type="compositionally biased region" description="Polar residues" evidence="6">
    <location>
        <begin position="463"/>
        <end position="478"/>
    </location>
</feature>
<dbReference type="PANTHER" id="PTHR47165">
    <property type="entry name" value="OS03G0429900 PROTEIN"/>
    <property type="match status" value="1"/>
</dbReference>
<dbReference type="InterPro" id="IPR003871">
    <property type="entry name" value="RFA1B/D_OB_1st"/>
</dbReference>
<dbReference type="GO" id="GO:0003677">
    <property type="term" value="F:DNA binding"/>
    <property type="evidence" value="ECO:0007669"/>
    <property type="project" value="UniProtKB-KW"/>
</dbReference>
<evidence type="ECO:0000256" key="2">
    <source>
        <dbReference type="ARBA" id="ARBA00022723"/>
    </source>
</evidence>
<dbReference type="CDD" id="cd04476">
    <property type="entry name" value="RPA1_DBD_C"/>
    <property type="match status" value="1"/>
</dbReference>